<protein>
    <submittedName>
        <fullName evidence="6">Formate transporter</fullName>
    </submittedName>
</protein>
<comment type="caution">
    <text evidence="6">The sequence shown here is derived from an EMBL/GenBank/DDBJ whole genome shotgun (WGS) entry which is preliminary data.</text>
</comment>
<dbReference type="OrthoDB" id="261587at2"/>
<feature type="transmembrane region" description="Helical" evidence="5">
    <location>
        <begin position="85"/>
        <end position="105"/>
    </location>
</feature>
<dbReference type="PANTHER" id="PTHR30520:SF2">
    <property type="entry name" value="INNER MEMBRANE PROTEIN YFDC"/>
    <property type="match status" value="1"/>
</dbReference>
<comment type="subcellular location">
    <subcellularLocation>
        <location evidence="1">Membrane</location>
        <topology evidence="1">Multi-pass membrane protein</topology>
    </subcellularLocation>
</comment>
<evidence type="ECO:0000256" key="2">
    <source>
        <dbReference type="ARBA" id="ARBA00022692"/>
    </source>
</evidence>
<feature type="transmembrane region" description="Helical" evidence="5">
    <location>
        <begin position="207"/>
        <end position="225"/>
    </location>
</feature>
<name>A0A167KFJ9_9FLAO</name>
<dbReference type="Proteomes" id="UP000077013">
    <property type="component" value="Unassembled WGS sequence"/>
</dbReference>
<evidence type="ECO:0000313" key="6">
    <source>
        <dbReference type="EMBL" id="OAB81838.1"/>
    </source>
</evidence>
<dbReference type="STRING" id="1763537.ULVI_00445"/>
<dbReference type="AlphaFoldDB" id="A0A167KFJ9"/>
<dbReference type="GO" id="GO:0015499">
    <property type="term" value="F:formate transmembrane transporter activity"/>
    <property type="evidence" value="ECO:0007669"/>
    <property type="project" value="TreeGrafter"/>
</dbReference>
<dbReference type="InterPro" id="IPR023271">
    <property type="entry name" value="Aquaporin-like"/>
</dbReference>
<feature type="transmembrane region" description="Helical" evidence="5">
    <location>
        <begin position="245"/>
        <end position="268"/>
    </location>
</feature>
<dbReference type="EMBL" id="LRXL01000001">
    <property type="protein sequence ID" value="OAB81838.1"/>
    <property type="molecule type" value="Genomic_DNA"/>
</dbReference>
<feature type="transmembrane region" description="Helical" evidence="5">
    <location>
        <begin position="48"/>
        <end position="73"/>
    </location>
</feature>
<keyword evidence="7" id="KW-1185">Reference proteome</keyword>
<dbReference type="PANTHER" id="PTHR30520">
    <property type="entry name" value="FORMATE TRANSPORTER-RELATED"/>
    <property type="match status" value="1"/>
</dbReference>
<feature type="transmembrane region" description="Helical" evidence="5">
    <location>
        <begin position="126"/>
        <end position="151"/>
    </location>
</feature>
<keyword evidence="4 5" id="KW-0472">Membrane</keyword>
<sequence>MQDKEQQQLDTNIKLATSEEDSAKSHDEILGDQISDGELTFKKTSISLWLSSFSAGLEIGFSFLLIAVLHTFLQDKLSEDTIFKLMAFLYPVGFIMIIGGKSILFTEKTSLLLLPVLNKKRRIDKLLKTWALVIFGNLVGGWIMAAVIVWLGPRLGIIEGSTFEAIAHHVTANDGWTIFVSAILAGWLMGILSWLLTAAKESISRIFLVYLITGVLAFVGLHHSIVGNVEVFAGLLSSSKITWGMYLSFQGIALLGNAVGGTVFVALLKYSAFVKNVKV</sequence>
<reference evidence="6 7" key="1">
    <citation type="submission" date="2016-02" db="EMBL/GenBank/DDBJ databases">
        <title>Ulvibacter sp. LPB0005, isolated from Thais luteostoma.</title>
        <authorList>
            <person name="Shin S.-K."/>
            <person name="Yi H."/>
        </authorList>
    </citation>
    <scope>NUCLEOTIDE SEQUENCE [LARGE SCALE GENOMIC DNA]</scope>
    <source>
        <strain evidence="6 7">LPB0005</strain>
    </source>
</reference>
<feature type="transmembrane region" description="Helical" evidence="5">
    <location>
        <begin position="176"/>
        <end position="195"/>
    </location>
</feature>
<dbReference type="RefSeq" id="WP_068588222.1">
    <property type="nucleotide sequence ID" value="NZ_LRXL01000001.1"/>
</dbReference>
<evidence type="ECO:0000313" key="7">
    <source>
        <dbReference type="Proteomes" id="UP000077013"/>
    </source>
</evidence>
<evidence type="ECO:0000256" key="4">
    <source>
        <dbReference type="ARBA" id="ARBA00023136"/>
    </source>
</evidence>
<gene>
    <name evidence="6" type="ORF">ULVI_00445</name>
</gene>
<proteinExistence type="predicted"/>
<organism evidence="6 7">
    <name type="scientific">Cochleicola gelatinilyticus</name>
    <dbReference type="NCBI Taxonomy" id="1763537"/>
    <lineage>
        <taxon>Bacteria</taxon>
        <taxon>Pseudomonadati</taxon>
        <taxon>Bacteroidota</taxon>
        <taxon>Flavobacteriia</taxon>
        <taxon>Flavobacteriales</taxon>
        <taxon>Flavobacteriaceae</taxon>
        <taxon>Cochleicola</taxon>
    </lineage>
</organism>
<dbReference type="InterPro" id="IPR000292">
    <property type="entry name" value="For/NO2_transpt"/>
</dbReference>
<keyword evidence="2 5" id="KW-0812">Transmembrane</keyword>
<accession>A0A167KFJ9</accession>
<keyword evidence="3 5" id="KW-1133">Transmembrane helix</keyword>
<evidence type="ECO:0000256" key="5">
    <source>
        <dbReference type="SAM" id="Phobius"/>
    </source>
</evidence>
<dbReference type="GO" id="GO:0005886">
    <property type="term" value="C:plasma membrane"/>
    <property type="evidence" value="ECO:0007669"/>
    <property type="project" value="TreeGrafter"/>
</dbReference>
<dbReference type="Gene3D" id="1.20.1080.10">
    <property type="entry name" value="Glycerol uptake facilitator protein"/>
    <property type="match status" value="1"/>
</dbReference>
<dbReference type="Pfam" id="PF01226">
    <property type="entry name" value="Form_Nir_trans"/>
    <property type="match status" value="1"/>
</dbReference>
<evidence type="ECO:0000256" key="1">
    <source>
        <dbReference type="ARBA" id="ARBA00004141"/>
    </source>
</evidence>
<evidence type="ECO:0000256" key="3">
    <source>
        <dbReference type="ARBA" id="ARBA00022989"/>
    </source>
</evidence>